<dbReference type="EMBL" id="JARBJD010000833">
    <property type="protein sequence ID" value="KAK2939838.1"/>
    <property type="molecule type" value="Genomic_DNA"/>
</dbReference>
<dbReference type="Proteomes" id="UP001281761">
    <property type="component" value="Unassembled WGS sequence"/>
</dbReference>
<proteinExistence type="predicted"/>
<name>A0ABQ9WKI1_9EUKA</name>
<reference evidence="1 2" key="1">
    <citation type="journal article" date="2022" name="bioRxiv">
        <title>Genomics of Preaxostyla Flagellates Illuminates Evolutionary Transitions and the Path Towards Mitochondrial Loss.</title>
        <authorList>
            <person name="Novak L.V.F."/>
            <person name="Treitli S.C."/>
            <person name="Pyrih J."/>
            <person name="Halakuc P."/>
            <person name="Pipaliya S.V."/>
            <person name="Vacek V."/>
            <person name="Brzon O."/>
            <person name="Soukal P."/>
            <person name="Eme L."/>
            <person name="Dacks J.B."/>
            <person name="Karnkowska A."/>
            <person name="Elias M."/>
            <person name="Hampl V."/>
        </authorList>
    </citation>
    <scope>NUCLEOTIDE SEQUENCE [LARGE SCALE GENOMIC DNA]</scope>
    <source>
        <strain evidence="1">NAU3</strain>
        <tissue evidence="1">Gut</tissue>
    </source>
</reference>
<organism evidence="1 2">
    <name type="scientific">Blattamonas nauphoetae</name>
    <dbReference type="NCBI Taxonomy" id="2049346"/>
    <lineage>
        <taxon>Eukaryota</taxon>
        <taxon>Metamonada</taxon>
        <taxon>Preaxostyla</taxon>
        <taxon>Oxymonadida</taxon>
        <taxon>Blattamonas</taxon>
    </lineage>
</organism>
<comment type="caution">
    <text evidence="1">The sequence shown here is derived from an EMBL/GenBank/DDBJ whole genome shotgun (WGS) entry which is preliminary data.</text>
</comment>
<sequence>MTETNTVQADHPTWEQMLPGLRQLADMKVELVKLLTALRDNDEEQLLIYERMRVPGNTQRTIAPLSTLLD</sequence>
<evidence type="ECO:0000313" key="2">
    <source>
        <dbReference type="Proteomes" id="UP001281761"/>
    </source>
</evidence>
<protein>
    <submittedName>
        <fullName evidence="1">Uncharacterized protein</fullName>
    </submittedName>
</protein>
<accession>A0ABQ9WKI1</accession>
<evidence type="ECO:0000313" key="1">
    <source>
        <dbReference type="EMBL" id="KAK2939838.1"/>
    </source>
</evidence>
<keyword evidence="2" id="KW-1185">Reference proteome</keyword>
<gene>
    <name evidence="1" type="ORF">BLNAU_25252</name>
</gene>